<dbReference type="eggNOG" id="COG1430">
    <property type="taxonomic scope" value="Bacteria"/>
</dbReference>
<dbReference type="Proteomes" id="UP000004915">
    <property type="component" value="Unassembled WGS sequence"/>
</dbReference>
<sequence length="191" mass="20495">MRRGVVGAMVLTVGIGCSATVSDEPSAGADHGEDHLVPAIEATDPDAPPVRHRQLRVSLRPPDGGPGPDRRTVTFRVYDPVDQVSRTRGLMGVTDLPDDAGMLFRFATPRTGGFWMKNTVLPLSIAYAGSDGVISSIVDMQPCRADPCPSYPPDAPYRIALEVNRGQFDVRGVTPGWRIELPDDLPPPPDG</sequence>
<dbReference type="PATRIC" id="fig|1078020.3.peg.1337"/>
<evidence type="ECO:0008006" key="3">
    <source>
        <dbReference type="Google" id="ProtNLM"/>
    </source>
</evidence>
<dbReference type="AlphaFoldDB" id="G7CEE2"/>
<protein>
    <recommendedName>
        <fullName evidence="3">DUF192 domain-containing protein</fullName>
    </recommendedName>
</protein>
<dbReference type="PANTHER" id="PTHR37953">
    <property type="entry name" value="UPF0127 PROTEIN MJ1496"/>
    <property type="match status" value="1"/>
</dbReference>
<dbReference type="RefSeq" id="WP_003924861.1">
    <property type="nucleotide sequence ID" value="NZ_AGVE01000030.1"/>
</dbReference>
<gene>
    <name evidence="1" type="ORF">KEK_06780</name>
</gene>
<keyword evidence="2" id="KW-1185">Reference proteome</keyword>
<dbReference type="Pfam" id="PF02643">
    <property type="entry name" value="DUF192"/>
    <property type="match status" value="1"/>
</dbReference>
<accession>G7CEE2</accession>
<dbReference type="PANTHER" id="PTHR37953:SF1">
    <property type="entry name" value="UPF0127 PROTEIN MJ1496"/>
    <property type="match status" value="1"/>
</dbReference>
<dbReference type="Gene3D" id="2.60.120.1140">
    <property type="entry name" value="Protein of unknown function DUF192"/>
    <property type="match status" value="1"/>
</dbReference>
<evidence type="ECO:0000313" key="2">
    <source>
        <dbReference type="Proteomes" id="UP000004915"/>
    </source>
</evidence>
<evidence type="ECO:0000313" key="1">
    <source>
        <dbReference type="EMBL" id="EHI13658.1"/>
    </source>
</evidence>
<dbReference type="PROSITE" id="PS51257">
    <property type="entry name" value="PROKAR_LIPOPROTEIN"/>
    <property type="match status" value="1"/>
</dbReference>
<proteinExistence type="predicted"/>
<dbReference type="EMBL" id="AGVE01000030">
    <property type="protein sequence ID" value="EHI13658.1"/>
    <property type="molecule type" value="Genomic_DNA"/>
</dbReference>
<name>G7CEE2_MYCT3</name>
<dbReference type="InterPro" id="IPR038695">
    <property type="entry name" value="Saro_0823-like_sf"/>
</dbReference>
<reference evidence="1 2" key="1">
    <citation type="submission" date="2011-11" db="EMBL/GenBank/DDBJ databases">
        <authorList>
            <consortium name="Tuberculosis Structural Genomics Consortium"/>
            <person name="Ioerger T.R."/>
        </authorList>
    </citation>
    <scope>NUCLEOTIDE SEQUENCE [LARGE SCALE GENOMIC DNA]</scope>
    <source>
        <strain evidence="2">ATCC 19527 / DSM 44167 / CIP 105390 / JCM 6362 / NCTC 10409 / 316</strain>
    </source>
</reference>
<organism evidence="1 2">
    <name type="scientific">Mycolicibacterium thermoresistibile (strain ATCC 19527 / DSM 44167 / CIP 105390 / JCM 6362 / NCTC 10409 / 316)</name>
    <name type="common">Mycobacterium thermoresistibile</name>
    <dbReference type="NCBI Taxonomy" id="1078020"/>
    <lineage>
        <taxon>Bacteria</taxon>
        <taxon>Bacillati</taxon>
        <taxon>Actinomycetota</taxon>
        <taxon>Actinomycetes</taxon>
        <taxon>Mycobacteriales</taxon>
        <taxon>Mycobacteriaceae</taxon>
        <taxon>Mycolicibacterium</taxon>
    </lineage>
</organism>
<comment type="caution">
    <text evidence="1">The sequence shown here is derived from an EMBL/GenBank/DDBJ whole genome shotgun (WGS) entry which is preliminary data.</text>
</comment>
<dbReference type="InterPro" id="IPR003795">
    <property type="entry name" value="DUF192"/>
</dbReference>